<dbReference type="EMBL" id="VCPC01000003">
    <property type="protein sequence ID" value="TMV11649.1"/>
    <property type="molecule type" value="Genomic_DNA"/>
</dbReference>
<evidence type="ECO:0000259" key="2">
    <source>
        <dbReference type="Pfam" id="PF01551"/>
    </source>
</evidence>
<evidence type="ECO:0000313" key="3">
    <source>
        <dbReference type="EMBL" id="TMV11649.1"/>
    </source>
</evidence>
<feature type="chain" id="PRO_5047311321" evidence="1">
    <location>
        <begin position="17"/>
        <end position="317"/>
    </location>
</feature>
<feature type="domain" description="M23ase beta-sheet core" evidence="2">
    <location>
        <begin position="59"/>
        <end position="177"/>
    </location>
</feature>
<dbReference type="Proteomes" id="UP001191082">
    <property type="component" value="Unassembled WGS sequence"/>
</dbReference>
<accession>A0ABY2X782</accession>
<dbReference type="SUPFAM" id="SSF51261">
    <property type="entry name" value="Duplicated hybrid motif"/>
    <property type="match status" value="1"/>
</dbReference>
<dbReference type="PANTHER" id="PTHR21666:SF270">
    <property type="entry name" value="MUREIN HYDROLASE ACTIVATOR ENVC"/>
    <property type="match status" value="1"/>
</dbReference>
<evidence type="ECO:0000313" key="4">
    <source>
        <dbReference type="Proteomes" id="UP001191082"/>
    </source>
</evidence>
<protein>
    <submittedName>
        <fullName evidence="3">M23 family metallopeptidase</fullName>
    </submittedName>
</protein>
<organism evidence="3 4">
    <name type="scientific">Arenibacterium halophilum</name>
    <dbReference type="NCBI Taxonomy" id="2583821"/>
    <lineage>
        <taxon>Bacteria</taxon>
        <taxon>Pseudomonadati</taxon>
        <taxon>Pseudomonadota</taxon>
        <taxon>Alphaproteobacteria</taxon>
        <taxon>Rhodobacterales</taxon>
        <taxon>Paracoccaceae</taxon>
        <taxon>Arenibacterium</taxon>
    </lineage>
</organism>
<sequence>MRYILAAIVLASPLAADPLSLSLPVDCELGETCHIQQYVDRDPGPGAHDFACGLLSYDGHKGTDFALATLAQMEAGVDVLAAAPGIVAGVRNDMADRLFQADQAAETEGRECGNGVVLRHDDGFETQYCHMGQGSVRVQRGDRVGRGDILGQIGLSGLTQFPHLHLSVRRDGAVVDPFDAQLTDACEDGEQMWQPSLPYEGTGLLDAGFAPSVPAYDAVQEGTAAQQALTPTAGGLVLFGFAFGGAPGDVMLLEIIGPEGPVSSQRATVDKAQARYFRASGKRLTATRWPAGTYVGTVTLERDGRIVATREVSATIP</sequence>
<keyword evidence="1" id="KW-0732">Signal</keyword>
<dbReference type="Pfam" id="PF01551">
    <property type="entry name" value="Peptidase_M23"/>
    <property type="match status" value="1"/>
</dbReference>
<dbReference type="PANTHER" id="PTHR21666">
    <property type="entry name" value="PEPTIDASE-RELATED"/>
    <property type="match status" value="1"/>
</dbReference>
<comment type="caution">
    <text evidence="3">The sequence shown here is derived from an EMBL/GenBank/DDBJ whole genome shotgun (WGS) entry which is preliminary data.</text>
</comment>
<dbReference type="InterPro" id="IPR016047">
    <property type="entry name" value="M23ase_b-sheet_dom"/>
</dbReference>
<reference evidence="3 4" key="1">
    <citation type="submission" date="2019-05" db="EMBL/GenBank/DDBJ databases">
        <title>Marivita sp. nov. isolated from sea sediment.</title>
        <authorList>
            <person name="Kim W."/>
        </authorList>
    </citation>
    <scope>NUCLEOTIDE SEQUENCE [LARGE SCALE GENOMIC DNA]</scope>
    <source>
        <strain evidence="3 4">CAU 1492</strain>
    </source>
</reference>
<dbReference type="InterPro" id="IPR011055">
    <property type="entry name" value="Dup_hybrid_motif"/>
</dbReference>
<name>A0ABY2X782_9RHOB</name>
<evidence type="ECO:0000256" key="1">
    <source>
        <dbReference type="SAM" id="SignalP"/>
    </source>
</evidence>
<gene>
    <name evidence="3" type="ORF">FGK64_15360</name>
</gene>
<dbReference type="RefSeq" id="WP_138864713.1">
    <property type="nucleotide sequence ID" value="NZ_VCPC01000003.1"/>
</dbReference>
<dbReference type="InterPro" id="IPR050570">
    <property type="entry name" value="Cell_wall_metabolism_enzyme"/>
</dbReference>
<dbReference type="CDD" id="cd12797">
    <property type="entry name" value="M23_peptidase"/>
    <property type="match status" value="1"/>
</dbReference>
<proteinExistence type="predicted"/>
<keyword evidence="4" id="KW-1185">Reference proteome</keyword>
<dbReference type="Gene3D" id="2.70.70.10">
    <property type="entry name" value="Glucose Permease (Domain IIA)"/>
    <property type="match status" value="1"/>
</dbReference>
<feature type="signal peptide" evidence="1">
    <location>
        <begin position="1"/>
        <end position="16"/>
    </location>
</feature>